<keyword evidence="9" id="KW-0833">Ubl conjugation pathway</keyword>
<keyword evidence="5" id="KW-0808">Transferase</keyword>
<dbReference type="Pfam" id="PF01485">
    <property type="entry name" value="IBR"/>
    <property type="match status" value="1"/>
</dbReference>
<evidence type="ECO:0000256" key="6">
    <source>
        <dbReference type="ARBA" id="ARBA00022723"/>
    </source>
</evidence>
<evidence type="ECO:0000313" key="12">
    <source>
        <dbReference type="EMBL" id="CAA7028923.1"/>
    </source>
</evidence>
<sequence>MATKTLAPHSLESLIGSETFRLYCKGLVSEEVIKDDDKQIGDVPSDDKFEVQGCLHRFCVECIRKHVQTTLKRWKPADCPASGCNSELEAEDCEGFLGPDELATMTKRKRESMIKFSERVYCRECNTLMAKQSLLEYTSSFFDGAELSGARKCMECHIWFCINCGTGWHCNMTCDEYQKTESYKTSFKAMYLSHAESEGWQRCRECNDMIQLVDGCKHITCRICKFEFCYTCGAEWRNKKATCDCPLWD</sequence>
<protein>
    <recommendedName>
        <fullName evidence="4">RBR-type E3 ubiquitin transferase</fullName>
        <ecNumber evidence="4">2.3.2.31</ecNumber>
    </recommendedName>
</protein>
<name>A0A6D2IJ42_9BRAS</name>
<evidence type="ECO:0000256" key="8">
    <source>
        <dbReference type="ARBA" id="ARBA00022771"/>
    </source>
</evidence>
<evidence type="ECO:0000256" key="2">
    <source>
        <dbReference type="ARBA" id="ARBA00001947"/>
    </source>
</evidence>
<dbReference type="GO" id="GO:0061630">
    <property type="term" value="F:ubiquitin protein ligase activity"/>
    <property type="evidence" value="ECO:0007669"/>
    <property type="project" value="UniProtKB-EC"/>
</dbReference>
<comment type="cofactor">
    <cofactor evidence="2">
        <name>Zn(2+)</name>
        <dbReference type="ChEBI" id="CHEBI:29105"/>
    </cofactor>
</comment>
<keyword evidence="7" id="KW-0677">Repeat</keyword>
<dbReference type="InterPro" id="IPR018957">
    <property type="entry name" value="Znf_C3HC4_RING-type"/>
</dbReference>
<dbReference type="Proteomes" id="UP000467841">
    <property type="component" value="Unassembled WGS sequence"/>
</dbReference>
<keyword evidence="8" id="KW-0863">Zinc-finger</keyword>
<gene>
    <name evidence="12" type="ORF">MERR_LOCUS16158</name>
</gene>
<dbReference type="AlphaFoldDB" id="A0A6D2IJ42"/>
<dbReference type="GO" id="GO:0008270">
    <property type="term" value="F:zinc ion binding"/>
    <property type="evidence" value="ECO:0007669"/>
    <property type="project" value="UniProtKB-KW"/>
</dbReference>
<dbReference type="OrthoDB" id="9977870at2759"/>
<evidence type="ECO:0000256" key="5">
    <source>
        <dbReference type="ARBA" id="ARBA00022679"/>
    </source>
</evidence>
<evidence type="ECO:0000256" key="3">
    <source>
        <dbReference type="ARBA" id="ARBA00004906"/>
    </source>
</evidence>
<dbReference type="InterPro" id="IPR002867">
    <property type="entry name" value="IBR_dom"/>
</dbReference>
<evidence type="ECO:0000256" key="1">
    <source>
        <dbReference type="ARBA" id="ARBA00001798"/>
    </source>
</evidence>
<feature type="domain" description="RING-type" evidence="11">
    <location>
        <begin position="34"/>
        <end position="249"/>
    </location>
</feature>
<evidence type="ECO:0000313" key="13">
    <source>
        <dbReference type="Proteomes" id="UP000467841"/>
    </source>
</evidence>
<dbReference type="InterPro" id="IPR013083">
    <property type="entry name" value="Znf_RING/FYVE/PHD"/>
</dbReference>
<dbReference type="PANTHER" id="PTHR11685">
    <property type="entry name" value="RBR FAMILY RING FINGER AND IBR DOMAIN-CONTAINING"/>
    <property type="match status" value="1"/>
</dbReference>
<organism evidence="12 13">
    <name type="scientific">Microthlaspi erraticum</name>
    <dbReference type="NCBI Taxonomy" id="1685480"/>
    <lineage>
        <taxon>Eukaryota</taxon>
        <taxon>Viridiplantae</taxon>
        <taxon>Streptophyta</taxon>
        <taxon>Embryophyta</taxon>
        <taxon>Tracheophyta</taxon>
        <taxon>Spermatophyta</taxon>
        <taxon>Magnoliopsida</taxon>
        <taxon>eudicotyledons</taxon>
        <taxon>Gunneridae</taxon>
        <taxon>Pentapetalae</taxon>
        <taxon>rosids</taxon>
        <taxon>malvids</taxon>
        <taxon>Brassicales</taxon>
        <taxon>Brassicaceae</taxon>
        <taxon>Coluteocarpeae</taxon>
        <taxon>Microthlaspi</taxon>
    </lineage>
</organism>
<dbReference type="EMBL" id="CACVBM020001074">
    <property type="protein sequence ID" value="CAA7028923.1"/>
    <property type="molecule type" value="Genomic_DNA"/>
</dbReference>
<dbReference type="UniPathway" id="UPA00143"/>
<proteinExistence type="predicted"/>
<keyword evidence="6" id="KW-0479">Metal-binding</keyword>
<dbReference type="Gene3D" id="1.20.120.1750">
    <property type="match status" value="1"/>
</dbReference>
<evidence type="ECO:0000259" key="11">
    <source>
        <dbReference type="PROSITE" id="PS51873"/>
    </source>
</evidence>
<dbReference type="Gene3D" id="3.30.40.10">
    <property type="entry name" value="Zinc/RING finger domain, C3HC4 (zinc finger)"/>
    <property type="match status" value="1"/>
</dbReference>
<comment type="pathway">
    <text evidence="3">Protein modification; protein ubiquitination.</text>
</comment>
<dbReference type="CDD" id="cd22584">
    <property type="entry name" value="Rcat_RBR_unk"/>
    <property type="match status" value="1"/>
</dbReference>
<dbReference type="SUPFAM" id="SSF57850">
    <property type="entry name" value="RING/U-box"/>
    <property type="match status" value="2"/>
</dbReference>
<dbReference type="InterPro" id="IPR031127">
    <property type="entry name" value="E3_UB_ligase_RBR"/>
</dbReference>
<dbReference type="EC" id="2.3.2.31" evidence="4"/>
<dbReference type="Pfam" id="PF00097">
    <property type="entry name" value="zf-C3HC4"/>
    <property type="match status" value="1"/>
</dbReference>
<evidence type="ECO:0000256" key="7">
    <source>
        <dbReference type="ARBA" id="ARBA00022737"/>
    </source>
</evidence>
<dbReference type="InterPro" id="IPR044066">
    <property type="entry name" value="TRIAD_supradom"/>
</dbReference>
<comment type="catalytic activity">
    <reaction evidence="1">
        <text>[E2 ubiquitin-conjugating enzyme]-S-ubiquitinyl-L-cysteine + [acceptor protein]-L-lysine = [E2 ubiquitin-conjugating enzyme]-L-cysteine + [acceptor protein]-N(6)-ubiquitinyl-L-lysine.</text>
        <dbReference type="EC" id="2.3.2.31"/>
    </reaction>
</comment>
<dbReference type="GO" id="GO:0016567">
    <property type="term" value="P:protein ubiquitination"/>
    <property type="evidence" value="ECO:0007669"/>
    <property type="project" value="UniProtKB-UniPathway"/>
</dbReference>
<evidence type="ECO:0000256" key="9">
    <source>
        <dbReference type="ARBA" id="ARBA00022786"/>
    </source>
</evidence>
<accession>A0A6D2IJ42</accession>
<evidence type="ECO:0000256" key="4">
    <source>
        <dbReference type="ARBA" id="ARBA00012251"/>
    </source>
</evidence>
<keyword evidence="13" id="KW-1185">Reference proteome</keyword>
<reference evidence="12" key="1">
    <citation type="submission" date="2020-01" db="EMBL/GenBank/DDBJ databases">
        <authorList>
            <person name="Mishra B."/>
        </authorList>
    </citation>
    <scope>NUCLEOTIDE SEQUENCE [LARGE SCALE GENOMIC DNA]</scope>
</reference>
<keyword evidence="10" id="KW-0862">Zinc</keyword>
<dbReference type="Pfam" id="PF22191">
    <property type="entry name" value="IBR_1"/>
    <property type="match status" value="1"/>
</dbReference>
<evidence type="ECO:0000256" key="10">
    <source>
        <dbReference type="ARBA" id="ARBA00022833"/>
    </source>
</evidence>
<comment type="caution">
    <text evidence="12">The sequence shown here is derived from an EMBL/GenBank/DDBJ whole genome shotgun (WGS) entry which is preliminary data.</text>
</comment>
<dbReference type="PROSITE" id="PS51873">
    <property type="entry name" value="TRIAD"/>
    <property type="match status" value="1"/>
</dbReference>